<dbReference type="PANTHER" id="PTHR10257:SF60">
    <property type="entry name" value="SERINE_THREONINE PROTEIN PHOSPHATASE 2A 55 KDA REGULATORY SUBUNIT B' DELTA ISOFORM"/>
    <property type="match status" value="1"/>
</dbReference>
<sequence>MIKQIFGKIPRKQSKSAGNSRTVSSSTTSKRRVEGVKKLGESVDNVLSVHHSVSSNGYKTLDKFYRDENLEANGNVVTALYEALPSFRDVPSSEKQNLFIRKLKMCCVVFDFADPTKYLNEKEIKRQTLLELVEYITSANVKFTETVMQEAVKMVSANLFRVHSPQPRENMVIEALDVEEEEPAMDPAWPHLQIVYEFLLRFVASPETDAKVAKRYIDHSFVRKLLDLFDSEDPREREYLKTILHRIYGKFMVHRPYIRKAINNIFYHFIFETEKHNGIAELLEILGSIINGFALPLKEEHKLFLVRVLIPLHKPKCLAMYHQQLSYCITQFVEKDCKLADIIIRGLLKYWPVTNSSKEVMFLNELEEVLEATQSPEFQRCMVPLFRQIAQCMNSLHFQLAERALFLWNNEHIDNLIKQNRKVILPIIFPALERNSRHHWNQAVHGLTLNIRKIFYDLDPELYKECLLKFEEDESKQEEIKAKREATWNRLEQLAAEKAASNEAVLVPQSGFPRIT</sequence>
<evidence type="ECO:0000313" key="7">
    <source>
        <dbReference type="Proteomes" id="UP001630127"/>
    </source>
</evidence>
<dbReference type="FunFam" id="1.25.10.10:FF:000041">
    <property type="entry name" value="Serine/threonine protein phosphatase 2A regulatory subunit"/>
    <property type="match status" value="1"/>
</dbReference>
<dbReference type="PIRSF" id="PIRSF028043">
    <property type="entry name" value="PP2A_B56"/>
    <property type="match status" value="1"/>
</dbReference>
<keyword evidence="7" id="KW-1185">Reference proteome</keyword>
<proteinExistence type="inferred from homology"/>
<dbReference type="EMBL" id="JBJUIK010000012">
    <property type="protein sequence ID" value="KAL3511403.1"/>
    <property type="molecule type" value="Genomic_DNA"/>
</dbReference>
<evidence type="ECO:0000256" key="3">
    <source>
        <dbReference type="ARBA" id="ARBA00022490"/>
    </source>
</evidence>
<comment type="subcellular location">
    <subcellularLocation>
        <location evidence="1">Cytoplasm</location>
    </subcellularLocation>
</comment>
<dbReference type="InterPro" id="IPR011989">
    <property type="entry name" value="ARM-like"/>
</dbReference>
<dbReference type="Proteomes" id="UP001630127">
    <property type="component" value="Unassembled WGS sequence"/>
</dbReference>
<dbReference type="GO" id="GO:0005737">
    <property type="term" value="C:cytoplasm"/>
    <property type="evidence" value="ECO:0007669"/>
    <property type="project" value="UniProtKB-SubCell"/>
</dbReference>
<evidence type="ECO:0000256" key="2">
    <source>
        <dbReference type="ARBA" id="ARBA00009745"/>
    </source>
</evidence>
<dbReference type="GO" id="GO:0000159">
    <property type="term" value="C:protein phosphatase type 2A complex"/>
    <property type="evidence" value="ECO:0007669"/>
    <property type="project" value="UniProtKB-UniRule"/>
</dbReference>
<protein>
    <recommendedName>
        <fullName evidence="4">Serine/threonine protein phosphatase 2A regulatory subunit</fullName>
    </recommendedName>
</protein>
<dbReference type="GO" id="GO:0019888">
    <property type="term" value="F:protein phosphatase regulator activity"/>
    <property type="evidence" value="ECO:0007669"/>
    <property type="project" value="UniProtKB-UniRule"/>
</dbReference>
<dbReference type="Gene3D" id="1.25.10.10">
    <property type="entry name" value="Leucine-rich Repeat Variant"/>
    <property type="match status" value="1"/>
</dbReference>
<organism evidence="6 7">
    <name type="scientific">Cinchona calisaya</name>
    <dbReference type="NCBI Taxonomy" id="153742"/>
    <lineage>
        <taxon>Eukaryota</taxon>
        <taxon>Viridiplantae</taxon>
        <taxon>Streptophyta</taxon>
        <taxon>Embryophyta</taxon>
        <taxon>Tracheophyta</taxon>
        <taxon>Spermatophyta</taxon>
        <taxon>Magnoliopsida</taxon>
        <taxon>eudicotyledons</taxon>
        <taxon>Gunneridae</taxon>
        <taxon>Pentapetalae</taxon>
        <taxon>asterids</taxon>
        <taxon>lamiids</taxon>
        <taxon>Gentianales</taxon>
        <taxon>Rubiaceae</taxon>
        <taxon>Cinchonoideae</taxon>
        <taxon>Cinchoneae</taxon>
        <taxon>Cinchona</taxon>
    </lineage>
</organism>
<dbReference type="PANTHER" id="PTHR10257">
    <property type="entry name" value="SERINE/THREONINE PROTEIN PHOSPHATASE 2A PP2A REGULATORY SUBUNIT B"/>
    <property type="match status" value="1"/>
</dbReference>
<dbReference type="InterPro" id="IPR002554">
    <property type="entry name" value="PP2A_B56"/>
</dbReference>
<evidence type="ECO:0000313" key="6">
    <source>
        <dbReference type="EMBL" id="KAL3511403.1"/>
    </source>
</evidence>
<evidence type="ECO:0000256" key="5">
    <source>
        <dbReference type="SAM" id="MobiDB-lite"/>
    </source>
</evidence>
<evidence type="ECO:0000256" key="1">
    <source>
        <dbReference type="ARBA" id="ARBA00004496"/>
    </source>
</evidence>
<dbReference type="SUPFAM" id="SSF48371">
    <property type="entry name" value="ARM repeat"/>
    <property type="match status" value="1"/>
</dbReference>
<feature type="region of interest" description="Disordered" evidence="5">
    <location>
        <begin position="9"/>
        <end position="31"/>
    </location>
</feature>
<dbReference type="InterPro" id="IPR016024">
    <property type="entry name" value="ARM-type_fold"/>
</dbReference>
<name>A0ABD2YWT8_9GENT</name>
<dbReference type="Pfam" id="PF01603">
    <property type="entry name" value="B56"/>
    <property type="match status" value="1"/>
</dbReference>
<comment type="similarity">
    <text evidence="2">Belongs to the phosphatase 2A regulatory subunit B56 family.</text>
</comment>
<comment type="function">
    <text evidence="4">The B regulatory subunit might modulate substrate selectivity and catalytic activity, and also might direct the localization of the catalytic enzyme to a particular subcellular compartment.</text>
</comment>
<keyword evidence="3" id="KW-0963">Cytoplasm</keyword>
<accession>A0ABD2YWT8</accession>
<comment type="caution">
    <text evidence="6">The sequence shown here is derived from an EMBL/GenBank/DDBJ whole genome shotgun (WGS) entry which is preliminary data.</text>
</comment>
<dbReference type="AlphaFoldDB" id="A0ABD2YWT8"/>
<gene>
    <name evidence="6" type="ORF">ACH5RR_030804</name>
</gene>
<reference evidence="6 7" key="1">
    <citation type="submission" date="2024-11" db="EMBL/GenBank/DDBJ databases">
        <title>A near-complete genome assembly of Cinchona calisaya.</title>
        <authorList>
            <person name="Lian D.C."/>
            <person name="Zhao X.W."/>
            <person name="Wei L."/>
        </authorList>
    </citation>
    <scope>NUCLEOTIDE SEQUENCE [LARGE SCALE GENOMIC DNA]</scope>
    <source>
        <tissue evidence="6">Nenye</tissue>
    </source>
</reference>
<evidence type="ECO:0000256" key="4">
    <source>
        <dbReference type="PIRNR" id="PIRNR028043"/>
    </source>
</evidence>